<name>A0A4W3HTR5_CALMI</name>
<evidence type="ECO:0000256" key="9">
    <source>
        <dbReference type="SAM" id="MobiDB-lite"/>
    </source>
</evidence>
<feature type="region of interest" description="Disordered" evidence="9">
    <location>
        <begin position="758"/>
        <end position="777"/>
    </location>
</feature>
<evidence type="ECO:0000256" key="11">
    <source>
        <dbReference type="SAM" id="SignalP"/>
    </source>
</evidence>
<evidence type="ECO:0000313" key="14">
    <source>
        <dbReference type="Proteomes" id="UP000314986"/>
    </source>
</evidence>
<dbReference type="Proteomes" id="UP000314986">
    <property type="component" value="Unassembled WGS sequence"/>
</dbReference>
<evidence type="ECO:0000256" key="1">
    <source>
        <dbReference type="ARBA" id="ARBA00004370"/>
    </source>
</evidence>
<keyword evidence="4 8" id="KW-0106">Calcium</keyword>
<evidence type="ECO:0000256" key="3">
    <source>
        <dbReference type="ARBA" id="ARBA00022737"/>
    </source>
</evidence>
<feature type="chain" id="PRO_5046807895" evidence="11">
    <location>
        <begin position="29"/>
        <end position="839"/>
    </location>
</feature>
<feature type="domain" description="Cadherin" evidence="12">
    <location>
        <begin position="50"/>
        <end position="142"/>
    </location>
</feature>
<feature type="domain" description="Cadherin" evidence="12">
    <location>
        <begin position="558"/>
        <end position="667"/>
    </location>
</feature>
<dbReference type="Pfam" id="PF00028">
    <property type="entry name" value="Cadherin"/>
    <property type="match status" value="4"/>
</dbReference>
<dbReference type="STRING" id="7868.ENSCMIP00000012514"/>
<dbReference type="CDD" id="cd11304">
    <property type="entry name" value="Cadherin_repeat"/>
    <property type="match status" value="5"/>
</dbReference>
<dbReference type="PRINTS" id="PR00205">
    <property type="entry name" value="CADHERIN"/>
</dbReference>
<dbReference type="GO" id="GO:0007156">
    <property type="term" value="P:homophilic cell adhesion via plasma membrane adhesion molecules"/>
    <property type="evidence" value="ECO:0007669"/>
    <property type="project" value="InterPro"/>
</dbReference>
<dbReference type="GO" id="GO:0005509">
    <property type="term" value="F:calcium ion binding"/>
    <property type="evidence" value="ECO:0007669"/>
    <property type="project" value="UniProtKB-UniRule"/>
</dbReference>
<reference evidence="13" key="4">
    <citation type="submission" date="2025-08" db="UniProtKB">
        <authorList>
            <consortium name="Ensembl"/>
        </authorList>
    </citation>
    <scope>IDENTIFICATION</scope>
</reference>
<evidence type="ECO:0000259" key="12">
    <source>
        <dbReference type="PROSITE" id="PS50268"/>
    </source>
</evidence>
<dbReference type="InterPro" id="IPR020894">
    <property type="entry name" value="Cadherin_CS"/>
</dbReference>
<dbReference type="GO" id="GO:0005911">
    <property type="term" value="C:cell-cell junction"/>
    <property type="evidence" value="ECO:0007669"/>
    <property type="project" value="TreeGrafter"/>
</dbReference>
<organism evidence="13 14">
    <name type="scientific">Callorhinchus milii</name>
    <name type="common">Ghost shark</name>
    <dbReference type="NCBI Taxonomy" id="7868"/>
    <lineage>
        <taxon>Eukaryota</taxon>
        <taxon>Metazoa</taxon>
        <taxon>Chordata</taxon>
        <taxon>Craniata</taxon>
        <taxon>Vertebrata</taxon>
        <taxon>Chondrichthyes</taxon>
        <taxon>Holocephali</taxon>
        <taxon>Chimaeriformes</taxon>
        <taxon>Callorhinchidae</taxon>
        <taxon>Callorhinchus</taxon>
    </lineage>
</organism>
<accession>A0A4W3HTR5</accession>
<evidence type="ECO:0000256" key="8">
    <source>
        <dbReference type="PROSITE-ProRule" id="PRU00043"/>
    </source>
</evidence>
<evidence type="ECO:0000256" key="7">
    <source>
        <dbReference type="ARBA" id="ARBA00023136"/>
    </source>
</evidence>
<evidence type="ECO:0000313" key="13">
    <source>
        <dbReference type="Ensembl" id="ENSCMIP00000012514.1"/>
    </source>
</evidence>
<dbReference type="AlphaFoldDB" id="A0A4W3HTR5"/>
<keyword evidence="7 10" id="KW-0472">Membrane</keyword>
<evidence type="ECO:0000256" key="2">
    <source>
        <dbReference type="ARBA" id="ARBA00022692"/>
    </source>
</evidence>
<keyword evidence="14" id="KW-1185">Reference proteome</keyword>
<dbReference type="OMA" id="WRNKRSP"/>
<feature type="transmembrane region" description="Helical" evidence="10">
    <location>
        <begin position="680"/>
        <end position="704"/>
    </location>
</feature>
<feature type="signal peptide" evidence="11">
    <location>
        <begin position="1"/>
        <end position="28"/>
    </location>
</feature>
<sequence>MRRVDWCFEKMLASLLLKQCCNFSLVQADYAPYFYDNDSNNTNGNMALLSIPEDTPIGTQVYILNGTDLEGNSVKYGMTFQPGSKHYFTVNSQSGKVTLVEELDREKEDEVEVLVSISDGLNKVVEKVLILVTDANDESPQFINAPYIIDVPENTPSGSSIFKVSATDKDNGSGGSITYFLQNVRIKRFSMDRHSGILRIRPGISLDFEKSRTHFVTIIAKDGGGKLKGKYKVWSSTATITINVVDVQDTLPIFAGTPYFGYVYEDTKAGSAIFSVAAYDGDRGNPNPVFYTIIFCIKVQKEHTLFAMLNADSFTTTTVRIQVVDLNDHPPMFYGENGPQSHFEITMYEHPPEGEILRGLKITVNDSDQGTNAQFNLKLVGPEGIFRVIPQTVLNKAQVTIIVENSAAIDYEKSQLFTFKLLAVETDTPEKFSSTADITIHLVDTNDNIPKFTSDFYIARIPENSPGGSTIICITANDPDSGKWGETKYSIYGIGADLFLIHPTTGIVYTQPWAELDAEVQSKYSFYVKAEDVEGKYSLAEIFVTVLDMNDHYPEFNENILQKVMILGSTIKVEATDDDAEEPNNIVDYSIMQADPANVFDIDHATGEIALKSYIKSLEVIYNITKNKDCQWSLVIQAKDRGSPSFSTTAVVKIDITEETSGKGPMSSFLLQTKDNPMKALGVIAGVVCFFVLLTILISTAMFWRNKKSNRIGPVRRIIKRRVDRRSRTPRLNWWKIKRSQNTSDKFIASSDNAHIQNVNTNNNSPDPPMAPPCAPLLPPPSSTFSASFNVPDWNLPTVSGSLSPRQSKYKANISTALVSELKMRLEQKMNEDTQKLYL</sequence>
<feature type="domain" description="Cadherin" evidence="12">
    <location>
        <begin position="453"/>
        <end position="556"/>
    </location>
</feature>
<dbReference type="GeneTree" id="ENSGT00940000155509"/>
<evidence type="ECO:0000256" key="4">
    <source>
        <dbReference type="ARBA" id="ARBA00022837"/>
    </source>
</evidence>
<feature type="domain" description="Cadherin" evidence="12">
    <location>
        <begin position="143"/>
        <end position="254"/>
    </location>
</feature>
<keyword evidence="11" id="KW-0732">Signal</keyword>
<dbReference type="PANTHER" id="PTHR24025:SF31">
    <property type="entry name" value="NEURAL-CADHERIN"/>
    <property type="match status" value="1"/>
</dbReference>
<reference evidence="14" key="3">
    <citation type="journal article" date="2014" name="Nature">
        <title>Elephant shark genome provides unique insights into gnathostome evolution.</title>
        <authorList>
            <consortium name="International Elephant Shark Genome Sequencing Consortium"/>
            <person name="Venkatesh B."/>
            <person name="Lee A.P."/>
            <person name="Ravi V."/>
            <person name="Maurya A.K."/>
            <person name="Lian M.M."/>
            <person name="Swann J.B."/>
            <person name="Ohta Y."/>
            <person name="Flajnik M.F."/>
            <person name="Sutoh Y."/>
            <person name="Kasahara M."/>
            <person name="Hoon S."/>
            <person name="Gangu V."/>
            <person name="Roy S.W."/>
            <person name="Irimia M."/>
            <person name="Korzh V."/>
            <person name="Kondrychyn I."/>
            <person name="Lim Z.W."/>
            <person name="Tay B.H."/>
            <person name="Tohari S."/>
            <person name="Kong K.W."/>
            <person name="Ho S."/>
            <person name="Lorente-Galdos B."/>
            <person name="Quilez J."/>
            <person name="Marques-Bonet T."/>
            <person name="Raney B.J."/>
            <person name="Ingham P.W."/>
            <person name="Tay A."/>
            <person name="Hillier L.W."/>
            <person name="Minx P."/>
            <person name="Boehm T."/>
            <person name="Wilson R.K."/>
            <person name="Brenner S."/>
            <person name="Warren W.C."/>
        </authorList>
    </citation>
    <scope>NUCLEOTIDE SEQUENCE [LARGE SCALE GENOMIC DNA]</scope>
</reference>
<dbReference type="SMART" id="SM00112">
    <property type="entry name" value="CA"/>
    <property type="match status" value="6"/>
</dbReference>
<evidence type="ECO:0000256" key="6">
    <source>
        <dbReference type="ARBA" id="ARBA00022989"/>
    </source>
</evidence>
<feature type="domain" description="Cadherin" evidence="12">
    <location>
        <begin position="339"/>
        <end position="452"/>
    </location>
</feature>
<dbReference type="InterPro" id="IPR002126">
    <property type="entry name" value="Cadherin-like_dom"/>
</dbReference>
<feature type="domain" description="Cadherin" evidence="12">
    <location>
        <begin position="315"/>
        <end position="333"/>
    </location>
</feature>
<dbReference type="Ensembl" id="ENSCMIT00000012802.1">
    <property type="protein sequence ID" value="ENSCMIP00000012514.1"/>
    <property type="gene ID" value="ENSCMIG00000006350.1"/>
</dbReference>
<keyword evidence="2 10" id="KW-0812">Transmembrane</keyword>
<dbReference type="InterPro" id="IPR015919">
    <property type="entry name" value="Cadherin-like_sf"/>
</dbReference>
<proteinExistence type="predicted"/>
<dbReference type="SUPFAM" id="SSF49313">
    <property type="entry name" value="Cadherin-like"/>
    <property type="match status" value="6"/>
</dbReference>
<keyword evidence="6 10" id="KW-1133">Transmembrane helix</keyword>
<dbReference type="PROSITE" id="PS50268">
    <property type="entry name" value="CADHERIN_2"/>
    <property type="match status" value="6"/>
</dbReference>
<keyword evidence="5" id="KW-0130">Cell adhesion</keyword>
<dbReference type="InterPro" id="IPR050971">
    <property type="entry name" value="Cadherin-domain_protein"/>
</dbReference>
<dbReference type="PROSITE" id="PS00232">
    <property type="entry name" value="CADHERIN_1"/>
    <property type="match status" value="2"/>
</dbReference>
<comment type="subcellular location">
    <subcellularLocation>
        <location evidence="1">Membrane</location>
    </subcellularLocation>
</comment>
<evidence type="ECO:0000256" key="5">
    <source>
        <dbReference type="ARBA" id="ARBA00022889"/>
    </source>
</evidence>
<reference evidence="13" key="5">
    <citation type="submission" date="2025-09" db="UniProtKB">
        <authorList>
            <consortium name="Ensembl"/>
        </authorList>
    </citation>
    <scope>IDENTIFICATION</scope>
</reference>
<dbReference type="InParanoid" id="A0A4W3HTR5"/>
<dbReference type="Gene3D" id="2.60.40.60">
    <property type="entry name" value="Cadherins"/>
    <property type="match status" value="6"/>
</dbReference>
<keyword evidence="3" id="KW-0677">Repeat</keyword>
<dbReference type="GO" id="GO:0005886">
    <property type="term" value="C:plasma membrane"/>
    <property type="evidence" value="ECO:0007669"/>
    <property type="project" value="InterPro"/>
</dbReference>
<reference evidence="14" key="1">
    <citation type="journal article" date="2006" name="Science">
        <title>Ancient noncoding elements conserved in the human genome.</title>
        <authorList>
            <person name="Venkatesh B."/>
            <person name="Kirkness E.F."/>
            <person name="Loh Y.H."/>
            <person name="Halpern A.L."/>
            <person name="Lee A.P."/>
            <person name="Johnson J."/>
            <person name="Dandona N."/>
            <person name="Viswanathan L.D."/>
            <person name="Tay A."/>
            <person name="Venter J.C."/>
            <person name="Strausberg R.L."/>
            <person name="Brenner S."/>
        </authorList>
    </citation>
    <scope>NUCLEOTIDE SEQUENCE [LARGE SCALE GENOMIC DNA]</scope>
</reference>
<dbReference type="PANTHER" id="PTHR24025">
    <property type="entry name" value="DESMOGLEIN FAMILY MEMBER"/>
    <property type="match status" value="1"/>
</dbReference>
<reference evidence="14" key="2">
    <citation type="journal article" date="2007" name="PLoS Biol.">
        <title>Survey sequencing and comparative analysis of the elephant shark (Callorhinchus milii) genome.</title>
        <authorList>
            <person name="Venkatesh B."/>
            <person name="Kirkness E.F."/>
            <person name="Loh Y.H."/>
            <person name="Halpern A.L."/>
            <person name="Lee A.P."/>
            <person name="Johnson J."/>
            <person name="Dandona N."/>
            <person name="Viswanathan L.D."/>
            <person name="Tay A."/>
            <person name="Venter J.C."/>
            <person name="Strausberg R.L."/>
            <person name="Brenner S."/>
        </authorList>
    </citation>
    <scope>NUCLEOTIDE SEQUENCE [LARGE SCALE GENOMIC DNA]</scope>
</reference>
<feature type="compositionally biased region" description="Pro residues" evidence="9">
    <location>
        <begin position="766"/>
        <end position="777"/>
    </location>
</feature>
<evidence type="ECO:0000256" key="10">
    <source>
        <dbReference type="SAM" id="Phobius"/>
    </source>
</evidence>
<protein>
    <submittedName>
        <fullName evidence="13">Cadherin-related family member 1a</fullName>
    </submittedName>
</protein>